<dbReference type="EMBL" id="VDUZ01000070">
    <property type="protein sequence ID" value="TXL69851.1"/>
    <property type="molecule type" value="Genomic_DNA"/>
</dbReference>
<dbReference type="AlphaFoldDB" id="A0A5C8P8P5"/>
<evidence type="ECO:0000256" key="2">
    <source>
        <dbReference type="ARBA" id="ARBA00022729"/>
    </source>
</evidence>
<dbReference type="CDD" id="cd06343">
    <property type="entry name" value="PBP1_ABC_ligand_binding-like"/>
    <property type="match status" value="1"/>
</dbReference>
<comment type="caution">
    <text evidence="5">The sequence shown here is derived from an EMBL/GenBank/DDBJ whole genome shotgun (WGS) entry which is preliminary data.</text>
</comment>
<organism evidence="5 6">
    <name type="scientific">Vineibacter terrae</name>
    <dbReference type="NCBI Taxonomy" id="2586908"/>
    <lineage>
        <taxon>Bacteria</taxon>
        <taxon>Pseudomonadati</taxon>
        <taxon>Pseudomonadota</taxon>
        <taxon>Alphaproteobacteria</taxon>
        <taxon>Hyphomicrobiales</taxon>
        <taxon>Vineibacter</taxon>
    </lineage>
</organism>
<dbReference type="Pfam" id="PF13458">
    <property type="entry name" value="Peripla_BP_6"/>
    <property type="match status" value="1"/>
</dbReference>
<evidence type="ECO:0000313" key="5">
    <source>
        <dbReference type="EMBL" id="TXL69851.1"/>
    </source>
</evidence>
<accession>A0A5C8P8P5</accession>
<dbReference type="RefSeq" id="WP_147852060.1">
    <property type="nucleotide sequence ID" value="NZ_VDUZ01000070.1"/>
</dbReference>
<dbReference type="OrthoDB" id="9770729at2"/>
<evidence type="ECO:0000256" key="1">
    <source>
        <dbReference type="ARBA" id="ARBA00010062"/>
    </source>
</evidence>
<dbReference type="Proteomes" id="UP000321638">
    <property type="component" value="Unassembled WGS sequence"/>
</dbReference>
<gene>
    <name evidence="5" type="ORF">FHP25_37085</name>
</gene>
<feature type="domain" description="Leucine-binding protein" evidence="4">
    <location>
        <begin position="38"/>
        <end position="390"/>
    </location>
</feature>
<sequence>MMGFRPPLRPALLLALLAISLPAVAQKRYSPGASDTAIRIGQTMPYSGPASSYSVIGKAELAYFAKVNAEGGINGRKIELISLDDGYSPPKTVEQTRRLVEQDKVLAIFSTFGTPTNAVIRKYLNAKKIPHLFPTGGATQWDDPRAYPWTFGWQPNYNAEMKAYVRFLLKERPNARIGILYQDDDVGKDNLKGLREGLGPAAQHMIVREVSYATTDATVDSQVIDLKASGADVFFNTASGKFAAQAIRKAHDLGWRPLQFLSNYSSSVGAVLRPAGLVGAKGIISTQFQKDPTDPRWRDDDGYREWLSWMDKFYPNGDKADIFSVYGYLSAQTLMEVLKRSGDDLTTDNLRKQAESLRGVALPMLLPGITLNTSPDSHAPLKQLYLMRFDGESWQTFGEAHGG</sequence>
<evidence type="ECO:0000256" key="3">
    <source>
        <dbReference type="SAM" id="SignalP"/>
    </source>
</evidence>
<dbReference type="Gene3D" id="3.40.50.2300">
    <property type="match status" value="2"/>
</dbReference>
<dbReference type="SUPFAM" id="SSF53822">
    <property type="entry name" value="Periplasmic binding protein-like I"/>
    <property type="match status" value="1"/>
</dbReference>
<dbReference type="PANTHER" id="PTHR47235">
    <property type="entry name" value="BLR6548 PROTEIN"/>
    <property type="match status" value="1"/>
</dbReference>
<dbReference type="InterPro" id="IPR028082">
    <property type="entry name" value="Peripla_BP_I"/>
</dbReference>
<dbReference type="PANTHER" id="PTHR47235:SF1">
    <property type="entry name" value="BLR6548 PROTEIN"/>
    <property type="match status" value="1"/>
</dbReference>
<keyword evidence="2 3" id="KW-0732">Signal</keyword>
<comment type="similarity">
    <text evidence="1">Belongs to the leucine-binding protein family.</text>
</comment>
<evidence type="ECO:0000313" key="6">
    <source>
        <dbReference type="Proteomes" id="UP000321638"/>
    </source>
</evidence>
<feature type="signal peptide" evidence="3">
    <location>
        <begin position="1"/>
        <end position="25"/>
    </location>
</feature>
<feature type="chain" id="PRO_5023100040" evidence="3">
    <location>
        <begin position="26"/>
        <end position="403"/>
    </location>
</feature>
<protein>
    <submittedName>
        <fullName evidence="5">ABC transporter substrate-binding protein</fullName>
    </submittedName>
</protein>
<reference evidence="5 6" key="1">
    <citation type="submission" date="2019-06" db="EMBL/GenBank/DDBJ databases">
        <title>New taxonomy in bacterial strain CC-CFT640, isolated from vineyard.</title>
        <authorList>
            <person name="Lin S.-Y."/>
            <person name="Tsai C.-F."/>
            <person name="Young C.-C."/>
        </authorList>
    </citation>
    <scope>NUCLEOTIDE SEQUENCE [LARGE SCALE GENOMIC DNA]</scope>
    <source>
        <strain evidence="5 6">CC-CFT640</strain>
    </source>
</reference>
<evidence type="ECO:0000259" key="4">
    <source>
        <dbReference type="Pfam" id="PF13458"/>
    </source>
</evidence>
<name>A0A5C8P8P5_9HYPH</name>
<proteinExistence type="inferred from homology"/>
<dbReference type="InterPro" id="IPR028081">
    <property type="entry name" value="Leu-bd"/>
</dbReference>
<keyword evidence="6" id="KW-1185">Reference proteome</keyword>